<feature type="region of interest" description="Disordered" evidence="1">
    <location>
        <begin position="1"/>
        <end position="83"/>
    </location>
</feature>
<dbReference type="EMBL" id="ML178841">
    <property type="protein sequence ID" value="TFK98269.1"/>
    <property type="molecule type" value="Genomic_DNA"/>
</dbReference>
<dbReference type="AlphaFoldDB" id="A0A5C3QB27"/>
<name>A0A5C3QB27_9AGAR</name>
<evidence type="ECO:0000256" key="1">
    <source>
        <dbReference type="SAM" id="MobiDB-lite"/>
    </source>
</evidence>
<gene>
    <name evidence="2" type="ORF">BDV98DRAFT_585129</name>
</gene>
<reference evidence="2 3" key="1">
    <citation type="journal article" date="2019" name="Nat. Ecol. Evol.">
        <title>Megaphylogeny resolves global patterns of mushroom evolution.</title>
        <authorList>
            <person name="Varga T."/>
            <person name="Krizsan K."/>
            <person name="Foldi C."/>
            <person name="Dima B."/>
            <person name="Sanchez-Garcia M."/>
            <person name="Sanchez-Ramirez S."/>
            <person name="Szollosi G.J."/>
            <person name="Szarkandi J.G."/>
            <person name="Papp V."/>
            <person name="Albert L."/>
            <person name="Andreopoulos W."/>
            <person name="Angelini C."/>
            <person name="Antonin V."/>
            <person name="Barry K.W."/>
            <person name="Bougher N.L."/>
            <person name="Buchanan P."/>
            <person name="Buyck B."/>
            <person name="Bense V."/>
            <person name="Catcheside P."/>
            <person name="Chovatia M."/>
            <person name="Cooper J."/>
            <person name="Damon W."/>
            <person name="Desjardin D."/>
            <person name="Finy P."/>
            <person name="Geml J."/>
            <person name="Haridas S."/>
            <person name="Hughes K."/>
            <person name="Justo A."/>
            <person name="Karasinski D."/>
            <person name="Kautmanova I."/>
            <person name="Kiss B."/>
            <person name="Kocsube S."/>
            <person name="Kotiranta H."/>
            <person name="LaButti K.M."/>
            <person name="Lechner B.E."/>
            <person name="Liimatainen K."/>
            <person name="Lipzen A."/>
            <person name="Lukacs Z."/>
            <person name="Mihaltcheva S."/>
            <person name="Morgado L.N."/>
            <person name="Niskanen T."/>
            <person name="Noordeloos M.E."/>
            <person name="Ohm R.A."/>
            <person name="Ortiz-Santana B."/>
            <person name="Ovrebo C."/>
            <person name="Racz N."/>
            <person name="Riley R."/>
            <person name="Savchenko A."/>
            <person name="Shiryaev A."/>
            <person name="Soop K."/>
            <person name="Spirin V."/>
            <person name="Szebenyi C."/>
            <person name="Tomsovsky M."/>
            <person name="Tulloss R.E."/>
            <person name="Uehling J."/>
            <person name="Grigoriev I.V."/>
            <person name="Vagvolgyi C."/>
            <person name="Papp T."/>
            <person name="Martin F.M."/>
            <person name="Miettinen O."/>
            <person name="Hibbett D.S."/>
            <person name="Nagy L.G."/>
        </authorList>
    </citation>
    <scope>NUCLEOTIDE SEQUENCE [LARGE SCALE GENOMIC DNA]</scope>
    <source>
        <strain evidence="2 3">CBS 309.79</strain>
    </source>
</reference>
<proteinExistence type="predicted"/>
<dbReference type="Proteomes" id="UP000305067">
    <property type="component" value="Unassembled WGS sequence"/>
</dbReference>
<evidence type="ECO:0000313" key="2">
    <source>
        <dbReference type="EMBL" id="TFK98269.1"/>
    </source>
</evidence>
<organism evidence="2 3">
    <name type="scientific">Pterulicium gracile</name>
    <dbReference type="NCBI Taxonomy" id="1884261"/>
    <lineage>
        <taxon>Eukaryota</taxon>
        <taxon>Fungi</taxon>
        <taxon>Dikarya</taxon>
        <taxon>Basidiomycota</taxon>
        <taxon>Agaricomycotina</taxon>
        <taxon>Agaricomycetes</taxon>
        <taxon>Agaricomycetidae</taxon>
        <taxon>Agaricales</taxon>
        <taxon>Pleurotineae</taxon>
        <taxon>Pterulaceae</taxon>
        <taxon>Pterulicium</taxon>
    </lineage>
</organism>
<feature type="compositionally biased region" description="Basic and acidic residues" evidence="1">
    <location>
        <begin position="36"/>
        <end position="58"/>
    </location>
</feature>
<evidence type="ECO:0000313" key="3">
    <source>
        <dbReference type="Proteomes" id="UP000305067"/>
    </source>
</evidence>
<sequence>MVNTQSQPGPPTQVDRARTANNAQYLRAAERGLQARLEENKENEIEGGGTEKEAEVSKGKGKKKKVGEDDEEEDGATGEKKAMERAVKRARFDGARMREKDVDVLEPIEIEFIPEFVTMVGANRHIDLSFYLNKTLRFLRNHATNLKHGTMVDRSSKEAKTIPKELELQGEGFVATSGEWEEAVDNLMRLFVMLDTEEQEGNLYKALFAHFKFFRFKEKRHEWYHEWAAFELMRQKLILVDLYKFKASDYESWWNILEGLYPCSAH</sequence>
<keyword evidence="3" id="KW-1185">Reference proteome</keyword>
<accession>A0A5C3QB27</accession>
<protein>
    <submittedName>
        <fullName evidence="2">Uncharacterized protein</fullName>
    </submittedName>
</protein>